<feature type="transmembrane region" description="Helical" evidence="8">
    <location>
        <begin position="26"/>
        <end position="45"/>
    </location>
</feature>
<keyword evidence="5 8" id="KW-1133">Transmembrane helix</keyword>
<feature type="compositionally biased region" description="Low complexity" evidence="7">
    <location>
        <begin position="253"/>
        <end position="268"/>
    </location>
</feature>
<keyword evidence="11" id="KW-1185">Reference proteome</keyword>
<evidence type="ECO:0000256" key="5">
    <source>
        <dbReference type="ARBA" id="ARBA00022989"/>
    </source>
</evidence>
<evidence type="ECO:0000313" key="11">
    <source>
        <dbReference type="Proteomes" id="UP001595937"/>
    </source>
</evidence>
<evidence type="ECO:0000313" key="10">
    <source>
        <dbReference type="EMBL" id="MFC5296914.1"/>
    </source>
</evidence>
<gene>
    <name evidence="10" type="ORF">ACFPK8_05275</name>
</gene>
<proteinExistence type="inferred from homology"/>
<dbReference type="InterPro" id="IPR032816">
    <property type="entry name" value="VTT_dom"/>
</dbReference>
<feature type="region of interest" description="Disordered" evidence="7">
    <location>
        <begin position="236"/>
        <end position="319"/>
    </location>
</feature>
<accession>A0ABW0FE36</accession>
<comment type="subcellular location">
    <subcellularLocation>
        <location evidence="1">Cell membrane</location>
        <topology evidence="1">Multi-pass membrane protein</topology>
    </subcellularLocation>
</comment>
<organism evidence="10 11">
    <name type="scientific">Brachybacterium tyrofermentans</name>
    <dbReference type="NCBI Taxonomy" id="47848"/>
    <lineage>
        <taxon>Bacteria</taxon>
        <taxon>Bacillati</taxon>
        <taxon>Actinomycetota</taxon>
        <taxon>Actinomycetes</taxon>
        <taxon>Micrococcales</taxon>
        <taxon>Dermabacteraceae</taxon>
        <taxon>Brachybacterium</taxon>
    </lineage>
</organism>
<comment type="caution">
    <text evidence="10">The sequence shown here is derived from an EMBL/GenBank/DDBJ whole genome shotgun (WGS) entry which is preliminary data.</text>
</comment>
<name>A0ABW0FE36_9MICO</name>
<evidence type="ECO:0000256" key="1">
    <source>
        <dbReference type="ARBA" id="ARBA00004651"/>
    </source>
</evidence>
<feature type="transmembrane region" description="Helical" evidence="8">
    <location>
        <begin position="154"/>
        <end position="176"/>
    </location>
</feature>
<dbReference type="PANTHER" id="PTHR30353">
    <property type="entry name" value="INNER MEMBRANE PROTEIN DEDA-RELATED"/>
    <property type="match status" value="1"/>
</dbReference>
<dbReference type="Pfam" id="PF09335">
    <property type="entry name" value="VTT_dom"/>
    <property type="match status" value="1"/>
</dbReference>
<feature type="compositionally biased region" description="Polar residues" evidence="7">
    <location>
        <begin position="306"/>
        <end position="319"/>
    </location>
</feature>
<evidence type="ECO:0000256" key="4">
    <source>
        <dbReference type="ARBA" id="ARBA00022692"/>
    </source>
</evidence>
<evidence type="ECO:0000256" key="8">
    <source>
        <dbReference type="SAM" id="Phobius"/>
    </source>
</evidence>
<dbReference type="GeneID" id="303295624"/>
<dbReference type="PANTHER" id="PTHR30353:SF0">
    <property type="entry name" value="TRANSMEMBRANE PROTEIN"/>
    <property type="match status" value="1"/>
</dbReference>
<keyword evidence="3" id="KW-1003">Cell membrane</keyword>
<reference evidence="11" key="1">
    <citation type="journal article" date="2019" name="Int. J. Syst. Evol. Microbiol.">
        <title>The Global Catalogue of Microorganisms (GCM) 10K type strain sequencing project: providing services to taxonomists for standard genome sequencing and annotation.</title>
        <authorList>
            <consortium name="The Broad Institute Genomics Platform"/>
            <consortium name="The Broad Institute Genome Sequencing Center for Infectious Disease"/>
            <person name="Wu L."/>
            <person name="Ma J."/>
        </authorList>
    </citation>
    <scope>NUCLEOTIDE SEQUENCE [LARGE SCALE GENOMIC DNA]</scope>
    <source>
        <strain evidence="11">CGMCC 1.16455</strain>
    </source>
</reference>
<evidence type="ECO:0000256" key="7">
    <source>
        <dbReference type="SAM" id="MobiDB-lite"/>
    </source>
</evidence>
<evidence type="ECO:0000256" key="3">
    <source>
        <dbReference type="ARBA" id="ARBA00022475"/>
    </source>
</evidence>
<dbReference type="InterPro" id="IPR032818">
    <property type="entry name" value="DedA-like"/>
</dbReference>
<dbReference type="RefSeq" id="WP_226850467.1">
    <property type="nucleotide sequence ID" value="NZ_BAAAIR010000003.1"/>
</dbReference>
<feature type="transmembrane region" description="Helical" evidence="8">
    <location>
        <begin position="65"/>
        <end position="87"/>
    </location>
</feature>
<evidence type="ECO:0000259" key="9">
    <source>
        <dbReference type="Pfam" id="PF09335"/>
    </source>
</evidence>
<dbReference type="Proteomes" id="UP001595937">
    <property type="component" value="Unassembled WGS sequence"/>
</dbReference>
<feature type="domain" description="VTT" evidence="9">
    <location>
        <begin position="45"/>
        <end position="170"/>
    </location>
</feature>
<comment type="similarity">
    <text evidence="2">Belongs to the DedA family.</text>
</comment>
<evidence type="ECO:0000256" key="6">
    <source>
        <dbReference type="ARBA" id="ARBA00023136"/>
    </source>
</evidence>
<keyword evidence="6 8" id="KW-0472">Membrane</keyword>
<keyword evidence="4 8" id="KW-0812">Transmembrane</keyword>
<protein>
    <submittedName>
        <fullName evidence="10">DedA family protein</fullName>
    </submittedName>
</protein>
<evidence type="ECO:0000256" key="2">
    <source>
        <dbReference type="ARBA" id="ARBA00010792"/>
    </source>
</evidence>
<dbReference type="EMBL" id="JBHSLN010000016">
    <property type="protein sequence ID" value="MFC5296914.1"/>
    <property type="molecule type" value="Genomic_DNA"/>
</dbReference>
<sequence>MGGFVDWMLSLTGQVEDWIMVVADAWWIYLLVYGFAAFDGFFPTIPSESTIVSLSSLWSSSGRPYIILIGLAAWMGAWTGDNLGYFLGRKIGWQRFKFLREGKGRRAVVAAETGLERRALVFLMTARYIPFGRTAVNLVAGAVRYPHKEFWPRSLLSTFVWAVYSCAIGAVAGAWFGEHHLLAITAALVAAVVLALVVERVINAVHKALDRRADRNAGDAAGAGDAAASDHIAGADHAAGTDGTADADHTADTDGTAGAEEAAGSAHTADADRAASPGHPADPGHSEQAGAAEEPSSTAEDLLLTESESIPAQSQDSPA</sequence>
<feature type="transmembrane region" description="Helical" evidence="8">
    <location>
        <begin position="182"/>
        <end position="202"/>
    </location>
</feature>